<evidence type="ECO:0000313" key="2">
    <source>
        <dbReference type="EMBL" id="SHO58718.1"/>
    </source>
</evidence>
<evidence type="ECO:0000259" key="1">
    <source>
        <dbReference type="Pfam" id="PF03432"/>
    </source>
</evidence>
<dbReference type="InterPro" id="IPR005094">
    <property type="entry name" value="Endonuclease_MobA/VirD2"/>
</dbReference>
<accession>A0A1M7Z189</accession>
<dbReference type="STRING" id="1117707.VQ7734_04490"/>
<dbReference type="AlphaFoldDB" id="A0A1M7Z189"/>
<gene>
    <name evidence="2" type="ORF">VQ7734_04490</name>
</gene>
<proteinExistence type="predicted"/>
<sequence>MTHNPKELRAEHHQTLKYMFRGDKHEHELTPGDVTLIGGNMFNLPSLNADGSFDLEKCATEFSCSEKIHTGKGEKFYRHFVISLAPDEKLSTSQWNDICFEYMYILGYSDCNWVACKHSDTSTEHVHILASRVTHTPSGALVNVHNDYEKGWSVMRKFESQLNLRRLENPNDGFGHNYTKAQIKASGGRIEAQQRDAAHIIRQKIKRLYKAHGKPKTITEFVGLIAQSNISIKVNQKCSGDLHQVDWTLC</sequence>
<dbReference type="RefSeq" id="WP_073586167.1">
    <property type="nucleotide sequence ID" value="NZ_AP024898.1"/>
</dbReference>
<name>A0A1M7Z189_9VIBR</name>
<protein>
    <submittedName>
        <fullName evidence="2">Relaxase/Mobilization nuclease domain protein</fullName>
    </submittedName>
</protein>
<organism evidence="2 3">
    <name type="scientific">Vibrio quintilis</name>
    <dbReference type="NCBI Taxonomy" id="1117707"/>
    <lineage>
        <taxon>Bacteria</taxon>
        <taxon>Pseudomonadati</taxon>
        <taxon>Pseudomonadota</taxon>
        <taxon>Gammaproteobacteria</taxon>
        <taxon>Vibrionales</taxon>
        <taxon>Vibrionaceae</taxon>
        <taxon>Vibrio</taxon>
    </lineage>
</organism>
<evidence type="ECO:0000313" key="3">
    <source>
        <dbReference type="Proteomes" id="UP000184600"/>
    </source>
</evidence>
<dbReference type="OrthoDB" id="5873006at2"/>
<keyword evidence="3" id="KW-1185">Reference proteome</keyword>
<reference evidence="3" key="1">
    <citation type="submission" date="2016-12" db="EMBL/GenBank/DDBJ databases">
        <authorList>
            <person name="Rodrigo-Torres L."/>
            <person name="Arahal R.D."/>
            <person name="Lucena T."/>
        </authorList>
    </citation>
    <scope>NUCLEOTIDE SEQUENCE [LARGE SCALE GENOMIC DNA]</scope>
</reference>
<dbReference type="EMBL" id="FRFG01000077">
    <property type="protein sequence ID" value="SHO58718.1"/>
    <property type="molecule type" value="Genomic_DNA"/>
</dbReference>
<dbReference type="Proteomes" id="UP000184600">
    <property type="component" value="Unassembled WGS sequence"/>
</dbReference>
<dbReference type="Pfam" id="PF03432">
    <property type="entry name" value="Relaxase"/>
    <property type="match status" value="1"/>
</dbReference>
<feature type="domain" description="MobA/VirD2-like nuclease" evidence="1">
    <location>
        <begin position="53"/>
        <end position="163"/>
    </location>
</feature>